<proteinExistence type="predicted"/>
<accession>A0A3D9KRW0</accession>
<keyword evidence="1" id="KW-1133">Transmembrane helix</keyword>
<gene>
    <name evidence="2" type="ORF">DFP98_101440</name>
</gene>
<evidence type="ECO:0000313" key="3">
    <source>
        <dbReference type="Proteomes" id="UP000256977"/>
    </source>
</evidence>
<comment type="caution">
    <text evidence="2">The sequence shown here is derived from an EMBL/GenBank/DDBJ whole genome shotgun (WGS) entry which is preliminary data.</text>
</comment>
<feature type="transmembrane region" description="Helical" evidence="1">
    <location>
        <begin position="9"/>
        <end position="29"/>
    </location>
</feature>
<dbReference type="InterPro" id="IPR049722">
    <property type="entry name" value="Prli42-like"/>
</dbReference>
<reference evidence="2 3" key="1">
    <citation type="submission" date="2018-07" db="EMBL/GenBank/DDBJ databases">
        <title>Genomic Encyclopedia of Type Strains, Phase III (KMG-III): the genomes of soil and plant-associated and newly described type strains.</title>
        <authorList>
            <person name="Whitman W."/>
        </authorList>
    </citation>
    <scope>NUCLEOTIDE SEQUENCE [LARGE SCALE GENOMIC DNA]</scope>
    <source>
        <strain evidence="2 3">CECT 7287</strain>
    </source>
</reference>
<evidence type="ECO:0000313" key="2">
    <source>
        <dbReference type="EMBL" id="RED89463.1"/>
    </source>
</evidence>
<keyword evidence="3" id="KW-1185">Reference proteome</keyword>
<dbReference type="RefSeq" id="WP_116058900.1">
    <property type="nucleotide sequence ID" value="NZ_QRDZ01000001.1"/>
</dbReference>
<evidence type="ECO:0008006" key="4">
    <source>
        <dbReference type="Google" id="ProtNLM"/>
    </source>
</evidence>
<sequence>MNKRLFKIVIYVTLFALVATTLLMGVSLLQ</sequence>
<dbReference type="AlphaFoldDB" id="A0A3D9KRW0"/>
<dbReference type="EMBL" id="QRDZ01000001">
    <property type="protein sequence ID" value="RED89463.1"/>
    <property type="molecule type" value="Genomic_DNA"/>
</dbReference>
<dbReference type="Proteomes" id="UP000256977">
    <property type="component" value="Unassembled WGS sequence"/>
</dbReference>
<keyword evidence="1" id="KW-0472">Membrane</keyword>
<name>A0A3D9KRW0_9BACL</name>
<dbReference type="NCBIfam" id="NF033880">
    <property type="entry name" value="Prli42"/>
    <property type="match status" value="1"/>
</dbReference>
<protein>
    <recommendedName>
        <fullName evidence="4">DUF4044 domain-containing protein</fullName>
    </recommendedName>
</protein>
<organism evidence="2 3">
    <name type="scientific">Cohnella phaseoli</name>
    <dbReference type="NCBI Taxonomy" id="456490"/>
    <lineage>
        <taxon>Bacteria</taxon>
        <taxon>Bacillati</taxon>
        <taxon>Bacillota</taxon>
        <taxon>Bacilli</taxon>
        <taxon>Bacillales</taxon>
        <taxon>Paenibacillaceae</taxon>
        <taxon>Cohnella</taxon>
    </lineage>
</organism>
<evidence type="ECO:0000256" key="1">
    <source>
        <dbReference type="SAM" id="Phobius"/>
    </source>
</evidence>
<keyword evidence="1" id="KW-0812">Transmembrane</keyword>